<dbReference type="GO" id="GO:0019760">
    <property type="term" value="P:glucosinolate metabolic process"/>
    <property type="evidence" value="ECO:0007669"/>
    <property type="project" value="UniProtKB-ARBA"/>
</dbReference>
<protein>
    <recommendedName>
        <fullName evidence="6">Galactose oxidase</fullName>
    </recommendedName>
</protein>
<keyword evidence="5" id="KW-1185">Reference proteome</keyword>
<evidence type="ECO:0000256" key="3">
    <source>
        <dbReference type="SAM" id="MobiDB-lite"/>
    </source>
</evidence>
<dbReference type="SUPFAM" id="SSF117281">
    <property type="entry name" value="Kelch motif"/>
    <property type="match status" value="1"/>
</dbReference>
<evidence type="ECO:0000256" key="2">
    <source>
        <dbReference type="ARBA" id="ARBA00023004"/>
    </source>
</evidence>
<dbReference type="Pfam" id="PF24681">
    <property type="entry name" value="Kelch_KLHDC2_KLHL20_DRC7"/>
    <property type="match status" value="1"/>
</dbReference>
<sequence length="444" mass="46499">MAEAAGVFYAAETLVEGAVAAIKGIYDPTLPLKVNITPVKDISLPRHSHTVSIVKGRAYIFGGVTTDTNGSEAIADNNIHVVILPVSNIEGSDYKVIPAYENAPAPRFGHSAAVIEDQIYIYGGSSDLSTASPLDESGAVWVFDTRSSQWTKLAAAKDVAPPPARLGHAAVATPHPRKPFRRTDEGLMPQVDADPARPDLLPEPEKATEFGTLIVQGGRLGSGEAVEASNDLWAFDIAARAWSPLPSPSQLTRSTPSASLAIVKSRLYTLVAGHVQSMDLVAQTYDDKGGSGSLGITALSPWAPLERSSSSSGPGERTGAALEVVTTGQGRNYLLLVGGESSAEHRGDIWTLQLQPEGSTAASIKDAARMAIGKGTGEKEWAEVRYFDGEGVMIQEGQAGRGIGARKGFAWSKDAEEDGGTVFVQGGLEGGKISGDGILITVSI</sequence>
<dbReference type="PANTHER" id="PTHR47435:SF4">
    <property type="entry name" value="KELCH REPEAT PROTEIN (AFU_ORTHOLOGUE AFUA_5G12780)"/>
    <property type="match status" value="1"/>
</dbReference>
<evidence type="ECO:0000313" key="5">
    <source>
        <dbReference type="Proteomes" id="UP000799439"/>
    </source>
</evidence>
<keyword evidence="2" id="KW-0408">Iron</keyword>
<organism evidence="4 5">
    <name type="scientific">Myriangium duriaei CBS 260.36</name>
    <dbReference type="NCBI Taxonomy" id="1168546"/>
    <lineage>
        <taxon>Eukaryota</taxon>
        <taxon>Fungi</taxon>
        <taxon>Dikarya</taxon>
        <taxon>Ascomycota</taxon>
        <taxon>Pezizomycotina</taxon>
        <taxon>Dothideomycetes</taxon>
        <taxon>Dothideomycetidae</taxon>
        <taxon>Myriangiales</taxon>
        <taxon>Myriangiaceae</taxon>
        <taxon>Myriangium</taxon>
    </lineage>
</organism>
<dbReference type="Gene3D" id="2.120.10.80">
    <property type="entry name" value="Kelch-type beta propeller"/>
    <property type="match status" value="2"/>
</dbReference>
<feature type="region of interest" description="Disordered" evidence="3">
    <location>
        <begin position="167"/>
        <end position="190"/>
    </location>
</feature>
<evidence type="ECO:0008006" key="6">
    <source>
        <dbReference type="Google" id="ProtNLM"/>
    </source>
</evidence>
<dbReference type="Proteomes" id="UP000799439">
    <property type="component" value="Unassembled WGS sequence"/>
</dbReference>
<dbReference type="InterPro" id="IPR015915">
    <property type="entry name" value="Kelch-typ_b-propeller"/>
</dbReference>
<gene>
    <name evidence="4" type="ORF">K461DRAFT_289870</name>
</gene>
<comment type="caution">
    <text evidence="4">The sequence shown here is derived from an EMBL/GenBank/DDBJ whole genome shotgun (WGS) entry which is preliminary data.</text>
</comment>
<name>A0A9P4J9X0_9PEZI</name>
<accession>A0A9P4J9X0</accession>
<dbReference type="OrthoDB" id="10250130at2759"/>
<dbReference type="PANTHER" id="PTHR47435">
    <property type="entry name" value="KELCH REPEAT PROTEIN (AFU_ORTHOLOGUE AFUA_5G12780)"/>
    <property type="match status" value="1"/>
</dbReference>
<evidence type="ECO:0000256" key="1">
    <source>
        <dbReference type="ARBA" id="ARBA00022737"/>
    </source>
</evidence>
<keyword evidence="1" id="KW-0677">Repeat</keyword>
<evidence type="ECO:0000313" key="4">
    <source>
        <dbReference type="EMBL" id="KAF2157566.1"/>
    </source>
</evidence>
<reference evidence="4" key="1">
    <citation type="journal article" date="2020" name="Stud. Mycol.">
        <title>101 Dothideomycetes genomes: a test case for predicting lifestyles and emergence of pathogens.</title>
        <authorList>
            <person name="Haridas S."/>
            <person name="Albert R."/>
            <person name="Binder M."/>
            <person name="Bloem J."/>
            <person name="Labutti K."/>
            <person name="Salamov A."/>
            <person name="Andreopoulos B."/>
            <person name="Baker S."/>
            <person name="Barry K."/>
            <person name="Bills G."/>
            <person name="Bluhm B."/>
            <person name="Cannon C."/>
            <person name="Castanera R."/>
            <person name="Culley D."/>
            <person name="Daum C."/>
            <person name="Ezra D."/>
            <person name="Gonzalez J."/>
            <person name="Henrissat B."/>
            <person name="Kuo A."/>
            <person name="Liang C."/>
            <person name="Lipzen A."/>
            <person name="Lutzoni F."/>
            <person name="Magnuson J."/>
            <person name="Mondo S."/>
            <person name="Nolan M."/>
            <person name="Ohm R."/>
            <person name="Pangilinan J."/>
            <person name="Park H.-J."/>
            <person name="Ramirez L."/>
            <person name="Alfaro M."/>
            <person name="Sun H."/>
            <person name="Tritt A."/>
            <person name="Yoshinaga Y."/>
            <person name="Zwiers L.-H."/>
            <person name="Turgeon B."/>
            <person name="Goodwin S."/>
            <person name="Spatafora J."/>
            <person name="Crous P."/>
            <person name="Grigoriev I."/>
        </authorList>
    </citation>
    <scope>NUCLEOTIDE SEQUENCE</scope>
    <source>
        <strain evidence="4">CBS 260.36</strain>
    </source>
</reference>
<proteinExistence type="predicted"/>
<dbReference type="EMBL" id="ML996081">
    <property type="protein sequence ID" value="KAF2157566.1"/>
    <property type="molecule type" value="Genomic_DNA"/>
</dbReference>
<dbReference type="AlphaFoldDB" id="A0A9P4J9X0"/>